<dbReference type="PANTHER" id="PTHR33269">
    <property type="entry name" value="NADH-UBIQUINONE OXIDOREDUCTASE CHAIN 6"/>
    <property type="match status" value="1"/>
</dbReference>
<name>A0A1F6GGL5_9PROT</name>
<organism evidence="3 4">
    <name type="scientific">Candidatus Lambdaproteobacteria bacterium RIFOXYD2_FULL_50_16</name>
    <dbReference type="NCBI Taxonomy" id="1817772"/>
    <lineage>
        <taxon>Bacteria</taxon>
        <taxon>Pseudomonadati</taxon>
        <taxon>Pseudomonadota</taxon>
        <taxon>Candidatus Lambdaproteobacteria</taxon>
    </lineage>
</organism>
<comment type="catalytic activity">
    <reaction evidence="2">
        <text>a quinone + NADH + 5 H(+)(in) = a quinol + NAD(+) + 4 H(+)(out)</text>
        <dbReference type="Rhea" id="RHEA:57888"/>
        <dbReference type="ChEBI" id="CHEBI:15378"/>
        <dbReference type="ChEBI" id="CHEBI:24646"/>
        <dbReference type="ChEBI" id="CHEBI:57540"/>
        <dbReference type="ChEBI" id="CHEBI:57945"/>
        <dbReference type="ChEBI" id="CHEBI:132124"/>
    </reaction>
</comment>
<keyword evidence="2" id="KW-0812">Transmembrane</keyword>
<keyword evidence="2" id="KW-1133">Transmembrane helix</keyword>
<dbReference type="PANTHER" id="PTHR33269:SF17">
    <property type="entry name" value="NADH-UBIQUINONE OXIDOREDUCTASE CHAIN 6"/>
    <property type="match status" value="1"/>
</dbReference>
<dbReference type="AlphaFoldDB" id="A0A1F6GGL5"/>
<comment type="function">
    <text evidence="2">NDH-1 shuttles electrons from NADH, via FMN and iron-sulfur (Fe-S) centers, to quinones in the respiratory chain. Couples the redox reaction to proton translocation (for every two electrons transferred, four hydrogen ions are translocated across the cytoplasmic membrane), and thus conserves the redox energy in a proton gradient.</text>
</comment>
<dbReference type="InterPro" id="IPR001457">
    <property type="entry name" value="NADH_UbQ/plastoQ_OxRdtase_su6"/>
</dbReference>
<dbReference type="Proteomes" id="UP000178449">
    <property type="component" value="Unassembled WGS sequence"/>
</dbReference>
<dbReference type="GO" id="GO:0008137">
    <property type="term" value="F:NADH dehydrogenase (ubiquinone) activity"/>
    <property type="evidence" value="ECO:0007669"/>
    <property type="project" value="UniProtKB-UniRule"/>
</dbReference>
<feature type="transmembrane region" description="Helical" evidence="2">
    <location>
        <begin position="6"/>
        <end position="23"/>
    </location>
</feature>
<feature type="transmembrane region" description="Helical" evidence="2">
    <location>
        <begin position="87"/>
        <end position="109"/>
    </location>
</feature>
<keyword evidence="2" id="KW-0874">Quinone</keyword>
<dbReference type="EMBL" id="MFNE01000001">
    <property type="protein sequence ID" value="OGG97269.1"/>
    <property type="molecule type" value="Genomic_DNA"/>
</dbReference>
<dbReference type="InterPro" id="IPR042106">
    <property type="entry name" value="Nuo/plastoQ_OxRdtase_6_NuoJ"/>
</dbReference>
<evidence type="ECO:0000313" key="3">
    <source>
        <dbReference type="EMBL" id="OGG97269.1"/>
    </source>
</evidence>
<keyword evidence="2" id="KW-1003">Cell membrane</keyword>
<keyword evidence="2" id="KW-0520">NAD</keyword>
<evidence type="ECO:0000313" key="4">
    <source>
        <dbReference type="Proteomes" id="UP000178449"/>
    </source>
</evidence>
<dbReference type="EC" id="7.1.1.-" evidence="2"/>
<comment type="similarity">
    <text evidence="1 2">Belongs to the complex I subunit 6 family.</text>
</comment>
<comment type="caution">
    <text evidence="3">The sequence shown here is derived from an EMBL/GenBank/DDBJ whole genome shotgun (WGS) entry which is preliminary data.</text>
</comment>
<feature type="transmembrane region" description="Helical" evidence="2">
    <location>
        <begin position="30"/>
        <end position="48"/>
    </location>
</feature>
<evidence type="ECO:0000256" key="2">
    <source>
        <dbReference type="RuleBase" id="RU004429"/>
    </source>
</evidence>
<gene>
    <name evidence="3" type="ORF">A2527_10570</name>
</gene>
<dbReference type="Pfam" id="PF00499">
    <property type="entry name" value="Oxidored_q3"/>
    <property type="match status" value="1"/>
</dbReference>
<dbReference type="STRING" id="1817772.A2527_10570"/>
<dbReference type="GO" id="GO:0048038">
    <property type="term" value="F:quinone binding"/>
    <property type="evidence" value="ECO:0007669"/>
    <property type="project" value="UniProtKB-UniRule"/>
</dbReference>
<evidence type="ECO:0000256" key="1">
    <source>
        <dbReference type="ARBA" id="ARBA00005698"/>
    </source>
</evidence>
<reference evidence="3 4" key="1">
    <citation type="journal article" date="2016" name="Nat. Commun.">
        <title>Thousands of microbial genomes shed light on interconnected biogeochemical processes in an aquifer system.</title>
        <authorList>
            <person name="Anantharaman K."/>
            <person name="Brown C.T."/>
            <person name="Hug L.A."/>
            <person name="Sharon I."/>
            <person name="Castelle C.J."/>
            <person name="Probst A.J."/>
            <person name="Thomas B.C."/>
            <person name="Singh A."/>
            <person name="Wilkins M.J."/>
            <person name="Karaoz U."/>
            <person name="Brodie E.L."/>
            <person name="Williams K.H."/>
            <person name="Hubbard S.S."/>
            <person name="Banfield J.F."/>
        </authorList>
    </citation>
    <scope>NUCLEOTIDE SEQUENCE [LARGE SCALE GENOMIC DNA]</scope>
</reference>
<protein>
    <recommendedName>
        <fullName evidence="2">NADH-quinone oxidoreductase subunit J</fullName>
        <ecNumber evidence="2">7.1.1.-</ecNumber>
    </recommendedName>
</protein>
<keyword evidence="2" id="KW-0472">Membrane</keyword>
<feature type="transmembrane region" description="Helical" evidence="2">
    <location>
        <begin position="54"/>
        <end position="75"/>
    </location>
</feature>
<feature type="transmembrane region" description="Helical" evidence="2">
    <location>
        <begin position="137"/>
        <end position="160"/>
    </location>
</feature>
<dbReference type="Gene3D" id="1.20.120.1200">
    <property type="entry name" value="NADH-ubiquinone/plastoquinone oxidoreductase chain 6, subunit NuoJ"/>
    <property type="match status" value="1"/>
</dbReference>
<dbReference type="GO" id="GO:0005886">
    <property type="term" value="C:plasma membrane"/>
    <property type="evidence" value="ECO:0007669"/>
    <property type="project" value="UniProtKB-SubCell"/>
</dbReference>
<proteinExistence type="inferred from homology"/>
<sequence length="165" mass="17860">MTQSVFFAIFSGLTLVTAGIVALNQNLIRAAFALFFCLFAVAGVYVTLGGDFVAMVQLMVYAGGVAILLTFGAMLTADVSQPSGSNLNFQGVWAMIGGVSFFSVLYYVLEETQWPLKGTNYLDPTTKELGKLLLKDYLLPFEVISFLLLIAMVGAVYLVLKGEQE</sequence>
<comment type="subcellular location">
    <subcellularLocation>
        <location evidence="2">Cell membrane</location>
        <topology evidence="2">Multi-pass membrane protein</topology>
    </subcellularLocation>
</comment>
<accession>A0A1F6GGL5</accession>